<comment type="caution">
    <text evidence="2">The sequence shown here is derived from an EMBL/GenBank/DDBJ whole genome shotgun (WGS) entry which is preliminary data.</text>
</comment>
<evidence type="ECO:0000313" key="2">
    <source>
        <dbReference type="EMBL" id="MBB6100359.1"/>
    </source>
</evidence>
<name>A0A7W9TSP7_9BURK</name>
<protein>
    <recommendedName>
        <fullName evidence="4">Adhesin</fullName>
    </recommendedName>
</protein>
<keyword evidence="1" id="KW-0732">Signal</keyword>
<evidence type="ECO:0000313" key="3">
    <source>
        <dbReference type="Proteomes" id="UP000571554"/>
    </source>
</evidence>
<reference evidence="2 3" key="1">
    <citation type="submission" date="2020-08" db="EMBL/GenBank/DDBJ databases">
        <title>Above-ground endophytic microbial communities from plants in different locations in the United States.</title>
        <authorList>
            <person name="Frank C."/>
        </authorList>
    </citation>
    <scope>NUCLEOTIDE SEQUENCE [LARGE SCALE GENOMIC DNA]</scope>
    <source>
        <strain evidence="2 3">WP4_2_2</strain>
    </source>
</reference>
<sequence>MKARFTTPGLHRRCAQITGVLMGLCAAALTAGVSAQQVVNPGDIIVERDVTPRSAFANVPKSQDPVLVRATTFPKNSFDPAMATLVNDTDLTNARGNSGVNTSGALAGEAAGVQAINRILVGNPAGGSNGALGAGGSASAIGGIGNTISSTVTGALAPLTSALGSIGGVK</sequence>
<dbReference type="Proteomes" id="UP000571554">
    <property type="component" value="Unassembled WGS sequence"/>
</dbReference>
<accession>A0A7W9TSP7</accession>
<evidence type="ECO:0008006" key="4">
    <source>
        <dbReference type="Google" id="ProtNLM"/>
    </source>
</evidence>
<feature type="signal peptide" evidence="1">
    <location>
        <begin position="1"/>
        <end position="35"/>
    </location>
</feature>
<gene>
    <name evidence="2" type="ORF">F4827_000163</name>
</gene>
<dbReference type="RefSeq" id="WP_409258745.1">
    <property type="nucleotide sequence ID" value="NZ_JACHBW010000001.1"/>
</dbReference>
<proteinExistence type="predicted"/>
<keyword evidence="3" id="KW-1185">Reference proteome</keyword>
<dbReference type="AlphaFoldDB" id="A0A7W9TSP7"/>
<dbReference type="EMBL" id="JACHBW010000001">
    <property type="protein sequence ID" value="MBB6100359.1"/>
    <property type="molecule type" value="Genomic_DNA"/>
</dbReference>
<feature type="chain" id="PRO_5031378782" description="Adhesin" evidence="1">
    <location>
        <begin position="36"/>
        <end position="170"/>
    </location>
</feature>
<organism evidence="2 3">
    <name type="scientific">Paraburkholderia bannensis</name>
    <dbReference type="NCBI Taxonomy" id="765414"/>
    <lineage>
        <taxon>Bacteria</taxon>
        <taxon>Pseudomonadati</taxon>
        <taxon>Pseudomonadota</taxon>
        <taxon>Betaproteobacteria</taxon>
        <taxon>Burkholderiales</taxon>
        <taxon>Burkholderiaceae</taxon>
        <taxon>Paraburkholderia</taxon>
    </lineage>
</organism>
<evidence type="ECO:0000256" key="1">
    <source>
        <dbReference type="SAM" id="SignalP"/>
    </source>
</evidence>